<evidence type="ECO:0000259" key="12">
    <source>
        <dbReference type="Pfam" id="PF07715"/>
    </source>
</evidence>
<evidence type="ECO:0000256" key="1">
    <source>
        <dbReference type="ARBA" id="ARBA00004571"/>
    </source>
</evidence>
<proteinExistence type="inferred from homology"/>
<gene>
    <name evidence="13" type="ORF">AWL63_08355</name>
</gene>
<evidence type="ECO:0000313" key="13">
    <source>
        <dbReference type="EMBL" id="AOH83977.1"/>
    </source>
</evidence>
<evidence type="ECO:0000256" key="7">
    <source>
        <dbReference type="ARBA" id="ARBA00023237"/>
    </source>
</evidence>
<evidence type="ECO:0000256" key="10">
    <source>
        <dbReference type="SAM" id="SignalP"/>
    </source>
</evidence>
<dbReference type="STRING" id="1560345.AWL63_08355"/>
<feature type="domain" description="TonB-dependent receptor-like beta-barrel" evidence="11">
    <location>
        <begin position="469"/>
        <end position="914"/>
    </location>
</feature>
<evidence type="ECO:0000256" key="5">
    <source>
        <dbReference type="ARBA" id="ARBA00023077"/>
    </source>
</evidence>
<evidence type="ECO:0000256" key="6">
    <source>
        <dbReference type="ARBA" id="ARBA00023136"/>
    </source>
</evidence>
<dbReference type="PANTHER" id="PTHR40980:SF4">
    <property type="entry name" value="TONB-DEPENDENT RECEPTOR-LIKE BETA-BARREL DOMAIN-CONTAINING PROTEIN"/>
    <property type="match status" value="1"/>
</dbReference>
<feature type="signal peptide" evidence="10">
    <location>
        <begin position="1"/>
        <end position="33"/>
    </location>
</feature>
<dbReference type="Proteomes" id="UP000094256">
    <property type="component" value="Chromosome"/>
</dbReference>
<reference evidence="13 14" key="1">
    <citation type="submission" date="2016-01" db="EMBL/GenBank/DDBJ databases">
        <title>Complete genome and mega plasmid sequence of Sphingomonas panacis DCY99 elicits systemic resistance in rice to Xanthomonas oryzae.</title>
        <authorList>
            <person name="Kim Y.J."/>
            <person name="Yang D.C."/>
            <person name="Sing P."/>
        </authorList>
    </citation>
    <scope>NUCLEOTIDE SEQUENCE [LARGE SCALE GENOMIC DNA]</scope>
    <source>
        <strain evidence="13 14">DCY99</strain>
    </source>
</reference>
<evidence type="ECO:0000256" key="9">
    <source>
        <dbReference type="RuleBase" id="RU003357"/>
    </source>
</evidence>
<keyword evidence="2 8" id="KW-0813">Transport</keyword>
<comment type="similarity">
    <text evidence="8 9">Belongs to the TonB-dependent receptor family.</text>
</comment>
<dbReference type="InterPro" id="IPR036942">
    <property type="entry name" value="Beta-barrel_TonB_sf"/>
</dbReference>
<accession>A0A1B3Z982</accession>
<keyword evidence="3 8" id="KW-1134">Transmembrane beta strand</keyword>
<keyword evidence="5 9" id="KW-0798">TonB box</keyword>
<dbReference type="GO" id="GO:0009279">
    <property type="term" value="C:cell outer membrane"/>
    <property type="evidence" value="ECO:0007669"/>
    <property type="project" value="UniProtKB-SubCell"/>
</dbReference>
<feature type="chain" id="PRO_5008556240" evidence="10">
    <location>
        <begin position="34"/>
        <end position="949"/>
    </location>
</feature>
<dbReference type="InterPro" id="IPR000531">
    <property type="entry name" value="Beta-barrel_TonB"/>
</dbReference>
<evidence type="ECO:0000259" key="11">
    <source>
        <dbReference type="Pfam" id="PF00593"/>
    </source>
</evidence>
<evidence type="ECO:0000256" key="2">
    <source>
        <dbReference type="ARBA" id="ARBA00022448"/>
    </source>
</evidence>
<dbReference type="SUPFAM" id="SSF56935">
    <property type="entry name" value="Porins"/>
    <property type="match status" value="1"/>
</dbReference>
<dbReference type="AlphaFoldDB" id="A0A1B3Z982"/>
<dbReference type="InterPro" id="IPR037066">
    <property type="entry name" value="Plug_dom_sf"/>
</dbReference>
<keyword evidence="4 8" id="KW-0812">Transmembrane</keyword>
<dbReference type="NCBIfam" id="TIGR01782">
    <property type="entry name" value="TonB-Xanth-Caul"/>
    <property type="match status" value="1"/>
</dbReference>
<evidence type="ECO:0000256" key="4">
    <source>
        <dbReference type="ARBA" id="ARBA00022692"/>
    </source>
</evidence>
<evidence type="ECO:0000256" key="8">
    <source>
        <dbReference type="PROSITE-ProRule" id="PRU01360"/>
    </source>
</evidence>
<keyword evidence="6 8" id="KW-0472">Membrane</keyword>
<protein>
    <submittedName>
        <fullName evidence="13">TonB-dependent receptor</fullName>
    </submittedName>
</protein>
<organism evidence="13 14">
    <name type="scientific">Sphingomonas panacis</name>
    <dbReference type="NCBI Taxonomy" id="1560345"/>
    <lineage>
        <taxon>Bacteria</taxon>
        <taxon>Pseudomonadati</taxon>
        <taxon>Pseudomonadota</taxon>
        <taxon>Alphaproteobacteria</taxon>
        <taxon>Sphingomonadales</taxon>
        <taxon>Sphingomonadaceae</taxon>
        <taxon>Sphingomonas</taxon>
    </lineage>
</organism>
<dbReference type="EMBL" id="CP014168">
    <property type="protein sequence ID" value="AOH83977.1"/>
    <property type="molecule type" value="Genomic_DNA"/>
</dbReference>
<dbReference type="Gene3D" id="2.170.130.10">
    <property type="entry name" value="TonB-dependent receptor, plug domain"/>
    <property type="match status" value="1"/>
</dbReference>
<dbReference type="Pfam" id="PF00593">
    <property type="entry name" value="TonB_dep_Rec_b-barrel"/>
    <property type="match status" value="1"/>
</dbReference>
<evidence type="ECO:0000313" key="14">
    <source>
        <dbReference type="Proteomes" id="UP000094256"/>
    </source>
</evidence>
<dbReference type="InterPro" id="IPR012910">
    <property type="entry name" value="Plug_dom"/>
</dbReference>
<feature type="domain" description="TonB-dependent receptor plug" evidence="12">
    <location>
        <begin position="67"/>
        <end position="174"/>
    </location>
</feature>
<keyword evidence="10" id="KW-0732">Signal</keyword>
<dbReference type="InterPro" id="IPR039426">
    <property type="entry name" value="TonB-dep_rcpt-like"/>
</dbReference>
<dbReference type="PANTHER" id="PTHR40980">
    <property type="entry name" value="PLUG DOMAIN-CONTAINING PROTEIN"/>
    <property type="match status" value="1"/>
</dbReference>
<dbReference type="PROSITE" id="PS52016">
    <property type="entry name" value="TONB_DEPENDENT_REC_3"/>
    <property type="match status" value="1"/>
</dbReference>
<comment type="subcellular location">
    <subcellularLocation>
        <location evidence="1 8">Cell outer membrane</location>
        <topology evidence="1 8">Multi-pass membrane protein</topology>
    </subcellularLocation>
</comment>
<keyword evidence="7 8" id="KW-0998">Cell outer membrane</keyword>
<keyword evidence="13" id="KW-0675">Receptor</keyword>
<evidence type="ECO:0000256" key="3">
    <source>
        <dbReference type="ARBA" id="ARBA00022452"/>
    </source>
</evidence>
<sequence>MMTMPFHSARRARALRSAALPALAAALFTPAVARADAAAPPAADADTANDVVVSGQRLSTARALEDKRASDRVIDVISADDLGKLPDATVADSLARIPGVSTIVNQDTGEGEYVTVRGLSGTYNAVMINGVRVANTDPSTRDVSLTVLPPYGLASVTVTKTLTPDQDGDAIGGTIDFRTPSAFDFKNPTTFRLYGSGGFNDRAKSAKLPAENYTVQGDFAHRFADDRFGVFASANYGVTHGDGQETENDGEWEPNQWRANSTEVIDQRNMHLPGIDLDFRRVKNTRYGGNLSLDWRGDTTQLYLRGQVSRQEQRGSNDVTDYRSRKTARLTQVNQNDTGLAQPENSVIGTTTIGGVTYSRYGYSTSQIVDADGDGIITGHDANSSQYWSLNGRSGVWDPKAFQFARNFGTINSNQTLATVSGGGHSDFDRLHVDYQGSYSYGVRENPDNYSIAYNCDKCAPALLSQGLDWVSADPRFPQASPTGAAANVQYDPTLLPFDGASHSRDKQTDNRINAKLDVRYDFDGWLEYLKAGAQFNRSRRVYNYTPLWSGDFTGTALDGKSLAASGLIQRDVPDILHGEYYYGAIFDPAKVRAAINAAQALGNNGLPSATDLLSNDNRNTEKVTAGYLLAHLKQGAVQATIGVRAEHRETKNIFWSDDGDNSGFDSTTNSYTVVLPSANLIWRPTDKQVYHLALWTGYSPPEYGYLSGGQSVARNAQNEITAISRGNPNLKAARAVNLDVSAEYYPDRTSIVSIAGYYKSISNFIFTNGSQVNADTSVGTVEISQPQNGKDAIVYGFEAAIVKQFQGLPAPFDGFGFEGNVTIQHSEGDTGQAYRMGRKIPLINTPGVLYNASLTYQKYGFEAKLSYNYRGKYIESLRDNAVDKWVQHNRSVDLHTRYNINDRFAIDVDVSNLLDDWKYWTTKGDNPSYLKDYMEPGRNVIVRASARF</sequence>
<dbReference type="Gene3D" id="2.40.170.20">
    <property type="entry name" value="TonB-dependent receptor, beta-barrel domain"/>
    <property type="match status" value="1"/>
</dbReference>
<dbReference type="Pfam" id="PF07715">
    <property type="entry name" value="Plug"/>
    <property type="match status" value="1"/>
</dbReference>
<dbReference type="KEGG" id="span:AWL63_08355"/>
<dbReference type="InterPro" id="IPR010104">
    <property type="entry name" value="TonB_rcpt_bac"/>
</dbReference>
<keyword evidence="14" id="KW-1185">Reference proteome</keyword>
<name>A0A1B3Z982_9SPHN</name>